<reference evidence="1" key="1">
    <citation type="submission" date="2023-06" db="EMBL/GenBank/DDBJ databases">
        <authorList>
            <person name="Kurt Z."/>
        </authorList>
    </citation>
    <scope>NUCLEOTIDE SEQUENCE</scope>
</reference>
<accession>A0AA86PPM8</accession>
<reference evidence="2 3" key="2">
    <citation type="submission" date="2024-07" db="EMBL/GenBank/DDBJ databases">
        <authorList>
            <person name="Akdeniz Z."/>
        </authorList>
    </citation>
    <scope>NUCLEOTIDE SEQUENCE [LARGE SCALE GENOMIC DNA]</scope>
</reference>
<gene>
    <name evidence="2" type="ORF">HINF_LOCUS24219</name>
    <name evidence="1" type="ORF">HINF_LOCUS26349</name>
</gene>
<dbReference type="EMBL" id="CAXDID020000070">
    <property type="protein sequence ID" value="CAL6014327.1"/>
    <property type="molecule type" value="Genomic_DNA"/>
</dbReference>
<evidence type="ECO:0000313" key="3">
    <source>
        <dbReference type="Proteomes" id="UP001642409"/>
    </source>
</evidence>
<keyword evidence="3" id="KW-1185">Reference proteome</keyword>
<organism evidence="1">
    <name type="scientific">Hexamita inflata</name>
    <dbReference type="NCBI Taxonomy" id="28002"/>
    <lineage>
        <taxon>Eukaryota</taxon>
        <taxon>Metamonada</taxon>
        <taxon>Diplomonadida</taxon>
        <taxon>Hexamitidae</taxon>
        <taxon>Hexamitinae</taxon>
        <taxon>Hexamita</taxon>
    </lineage>
</organism>
<evidence type="ECO:0000313" key="1">
    <source>
        <dbReference type="EMBL" id="CAI9938704.1"/>
    </source>
</evidence>
<comment type="caution">
    <text evidence="1">The sequence shown here is derived from an EMBL/GenBank/DDBJ whole genome shotgun (WGS) entry which is preliminary data.</text>
</comment>
<name>A0AA86PPM8_9EUKA</name>
<dbReference type="EMBL" id="CATOUU010000656">
    <property type="protein sequence ID" value="CAI9938704.1"/>
    <property type="molecule type" value="Genomic_DNA"/>
</dbReference>
<sequence length="188" mass="21819">MKLLLVKNVNTYLSYKLEEAKVNQIFLQIKLISCLKTWKVQISENLASGSQPSMIKDIRPLLLLKMDICTFRQKKLFGSFTTTAFYQIQNNCIMLHYFAKNTKVEHYYCLEDLEVKRMLGDAQMLIDAKKGIQIELQARPESDSQASDTHPDDIFLDFESSGYKVYLEDSVLEQNSFSRDGTLRYFAE</sequence>
<evidence type="ECO:0000313" key="2">
    <source>
        <dbReference type="EMBL" id="CAL6014327.1"/>
    </source>
</evidence>
<proteinExistence type="predicted"/>
<protein>
    <submittedName>
        <fullName evidence="2">Hypothetical_protein</fullName>
    </submittedName>
</protein>
<dbReference type="AlphaFoldDB" id="A0AA86PPM8"/>
<dbReference type="Proteomes" id="UP001642409">
    <property type="component" value="Unassembled WGS sequence"/>
</dbReference>